<reference evidence="2" key="1">
    <citation type="submission" date="2023-08" db="EMBL/GenBank/DDBJ databases">
        <authorList>
            <person name="Alioto T."/>
            <person name="Alioto T."/>
            <person name="Gomez Garrido J."/>
        </authorList>
    </citation>
    <scope>NUCLEOTIDE SEQUENCE</scope>
</reference>
<proteinExistence type="predicted"/>
<keyword evidence="1" id="KW-0812">Transmembrane</keyword>
<sequence length="112" mass="12667">MEKQIQKRKEESSDWGIGVLVGGIAAALTAGALWATTSYFSDQSTMSYCEETSKRKTHITENEKVKETLITETNERKTSYSQTKETRCDVEKKPVQYSQGPGMSDLLNYLFK</sequence>
<evidence type="ECO:0000256" key="1">
    <source>
        <dbReference type="SAM" id="Phobius"/>
    </source>
</evidence>
<dbReference type="AlphaFoldDB" id="A0AA36FDH9"/>
<keyword evidence="3" id="KW-1185">Reference proteome</keyword>
<name>A0AA36FDH9_OCTVU</name>
<accession>A0AA36FDH9</accession>
<dbReference type="Proteomes" id="UP001162480">
    <property type="component" value="Chromosome 14"/>
</dbReference>
<keyword evidence="1" id="KW-0472">Membrane</keyword>
<organism evidence="2 3">
    <name type="scientific">Octopus vulgaris</name>
    <name type="common">Common octopus</name>
    <dbReference type="NCBI Taxonomy" id="6645"/>
    <lineage>
        <taxon>Eukaryota</taxon>
        <taxon>Metazoa</taxon>
        <taxon>Spiralia</taxon>
        <taxon>Lophotrochozoa</taxon>
        <taxon>Mollusca</taxon>
        <taxon>Cephalopoda</taxon>
        <taxon>Coleoidea</taxon>
        <taxon>Octopodiformes</taxon>
        <taxon>Octopoda</taxon>
        <taxon>Incirrata</taxon>
        <taxon>Octopodidae</taxon>
        <taxon>Octopus</taxon>
    </lineage>
</organism>
<dbReference type="EMBL" id="OX597827">
    <property type="protein sequence ID" value="CAI9733204.1"/>
    <property type="molecule type" value="Genomic_DNA"/>
</dbReference>
<evidence type="ECO:0000313" key="3">
    <source>
        <dbReference type="Proteomes" id="UP001162480"/>
    </source>
</evidence>
<feature type="transmembrane region" description="Helical" evidence="1">
    <location>
        <begin position="12"/>
        <end position="35"/>
    </location>
</feature>
<evidence type="ECO:0000313" key="2">
    <source>
        <dbReference type="EMBL" id="CAI9733204.1"/>
    </source>
</evidence>
<gene>
    <name evidence="2" type="ORF">OCTVUL_1B003789</name>
</gene>
<keyword evidence="1" id="KW-1133">Transmembrane helix</keyword>
<protein>
    <submittedName>
        <fullName evidence="2">Uncharacterized protein</fullName>
    </submittedName>
</protein>